<comment type="caution">
    <text evidence="1">The sequence shown here is derived from an EMBL/GenBank/DDBJ whole genome shotgun (WGS) entry which is preliminary data.</text>
</comment>
<evidence type="ECO:0000313" key="2">
    <source>
        <dbReference type="Proteomes" id="UP001152523"/>
    </source>
</evidence>
<protein>
    <submittedName>
        <fullName evidence="1">Uncharacterized protein</fullName>
    </submittedName>
</protein>
<dbReference type="EMBL" id="CAMAPF010000073">
    <property type="protein sequence ID" value="CAH9092335.1"/>
    <property type="molecule type" value="Genomic_DNA"/>
</dbReference>
<sequence>MENDVYEVWRDDISEWEDPIREPMKMPFVVDLEFEDDILQAEAGLLFEDEMNSENEYDDEVIENAAAARQRFHRLYDFMEDFAQNTSQIIDPTL</sequence>
<dbReference type="AlphaFoldDB" id="A0AAV0DA53"/>
<reference evidence="1" key="1">
    <citation type="submission" date="2022-07" db="EMBL/GenBank/DDBJ databases">
        <authorList>
            <person name="Macas J."/>
            <person name="Novak P."/>
            <person name="Neumann P."/>
        </authorList>
    </citation>
    <scope>NUCLEOTIDE SEQUENCE</scope>
</reference>
<dbReference type="Proteomes" id="UP001152523">
    <property type="component" value="Unassembled WGS sequence"/>
</dbReference>
<keyword evidence="2" id="KW-1185">Reference proteome</keyword>
<proteinExistence type="predicted"/>
<name>A0AAV0DA53_9ASTE</name>
<accession>A0AAV0DA53</accession>
<organism evidence="1 2">
    <name type="scientific">Cuscuta epithymum</name>
    <dbReference type="NCBI Taxonomy" id="186058"/>
    <lineage>
        <taxon>Eukaryota</taxon>
        <taxon>Viridiplantae</taxon>
        <taxon>Streptophyta</taxon>
        <taxon>Embryophyta</taxon>
        <taxon>Tracheophyta</taxon>
        <taxon>Spermatophyta</taxon>
        <taxon>Magnoliopsida</taxon>
        <taxon>eudicotyledons</taxon>
        <taxon>Gunneridae</taxon>
        <taxon>Pentapetalae</taxon>
        <taxon>asterids</taxon>
        <taxon>lamiids</taxon>
        <taxon>Solanales</taxon>
        <taxon>Convolvulaceae</taxon>
        <taxon>Cuscuteae</taxon>
        <taxon>Cuscuta</taxon>
        <taxon>Cuscuta subgen. Cuscuta</taxon>
    </lineage>
</organism>
<evidence type="ECO:0000313" key="1">
    <source>
        <dbReference type="EMBL" id="CAH9092335.1"/>
    </source>
</evidence>
<gene>
    <name evidence="1" type="ORF">CEPIT_LOCUS12061</name>
</gene>